<dbReference type="Gene3D" id="2.60.40.790">
    <property type="match status" value="1"/>
</dbReference>
<dbReference type="SUPFAM" id="SSF49764">
    <property type="entry name" value="HSP20-like chaperones"/>
    <property type="match status" value="1"/>
</dbReference>
<dbReference type="InterPro" id="IPR007699">
    <property type="entry name" value="SGS_dom"/>
</dbReference>
<dbReference type="GeneID" id="90039374"/>
<dbReference type="PROSITE" id="PS51048">
    <property type="entry name" value="SGS"/>
    <property type="match status" value="1"/>
</dbReference>
<evidence type="ECO:0000313" key="4">
    <source>
        <dbReference type="EMBL" id="KAK7207040.1"/>
    </source>
</evidence>
<dbReference type="RefSeq" id="XP_064770073.1">
    <property type="nucleotide sequence ID" value="XM_064913862.1"/>
</dbReference>
<evidence type="ECO:0000256" key="1">
    <source>
        <dbReference type="SAM" id="MobiDB-lite"/>
    </source>
</evidence>
<name>A0ABR1FB31_9ASCO</name>
<reference evidence="4 5" key="1">
    <citation type="submission" date="2024-03" db="EMBL/GenBank/DDBJ databases">
        <title>Genome-scale model development and genomic sequencing of the oleaginous clade Lipomyces.</title>
        <authorList>
            <consortium name="Lawrence Berkeley National Laboratory"/>
            <person name="Czajka J.J."/>
            <person name="Han Y."/>
            <person name="Kim J."/>
            <person name="Mondo S.J."/>
            <person name="Hofstad B.A."/>
            <person name="Robles A."/>
            <person name="Haridas S."/>
            <person name="Riley R."/>
            <person name="LaButti K."/>
            <person name="Pangilinan J."/>
            <person name="Andreopoulos W."/>
            <person name="Lipzen A."/>
            <person name="Yan J."/>
            <person name="Wang M."/>
            <person name="Ng V."/>
            <person name="Grigoriev I.V."/>
            <person name="Spatafora J.W."/>
            <person name="Magnuson J.K."/>
            <person name="Baker S.E."/>
            <person name="Pomraning K.R."/>
        </authorList>
    </citation>
    <scope>NUCLEOTIDE SEQUENCE [LARGE SCALE GENOMIC DNA]</scope>
    <source>
        <strain evidence="4 5">Phaff 52-87</strain>
    </source>
</reference>
<evidence type="ECO:0000313" key="5">
    <source>
        <dbReference type="Proteomes" id="UP001498771"/>
    </source>
</evidence>
<feature type="domain" description="CS" evidence="3">
    <location>
        <begin position="1"/>
        <end position="84"/>
    </location>
</feature>
<dbReference type="Pfam" id="PF04969">
    <property type="entry name" value="CS"/>
    <property type="match status" value="1"/>
</dbReference>
<dbReference type="CDD" id="cd06466">
    <property type="entry name" value="p23_CS_SGT1_like"/>
    <property type="match status" value="1"/>
</dbReference>
<dbReference type="InterPro" id="IPR044563">
    <property type="entry name" value="Sgt1-like"/>
</dbReference>
<accession>A0ABR1FB31</accession>
<evidence type="ECO:0000259" key="2">
    <source>
        <dbReference type="PROSITE" id="PS51048"/>
    </source>
</evidence>
<gene>
    <name evidence="4" type="ORF">BZA70DRAFT_286419</name>
</gene>
<dbReference type="Pfam" id="PF05002">
    <property type="entry name" value="SGS"/>
    <property type="match status" value="1"/>
</dbReference>
<protein>
    <submittedName>
        <fullName evidence="4">SGS-domain-containing protein</fullName>
    </submittedName>
</protein>
<dbReference type="PROSITE" id="PS51203">
    <property type="entry name" value="CS"/>
    <property type="match status" value="1"/>
</dbReference>
<keyword evidence="5" id="KW-1185">Reference proteome</keyword>
<dbReference type="Proteomes" id="UP001498771">
    <property type="component" value="Unassembled WGS sequence"/>
</dbReference>
<comment type="caution">
    <text evidence="4">The sequence shown here is derived from an EMBL/GenBank/DDBJ whole genome shotgun (WGS) entry which is preliminary data.</text>
</comment>
<feature type="region of interest" description="Disordered" evidence="1">
    <location>
        <begin position="166"/>
        <end position="189"/>
    </location>
</feature>
<feature type="domain" description="SGS" evidence="2">
    <location>
        <begin position="100"/>
        <end position="189"/>
    </location>
</feature>
<dbReference type="InterPro" id="IPR007052">
    <property type="entry name" value="CS_dom"/>
</dbReference>
<sequence length="189" mass="20710">MATRHEFYQTNDVLTLSVFVKNAPPTAAVEISSDSISISFADYSFSLGPLAAAIDPSKSSFKILSTKIEFKLHKLVPAKWAALERSDLEASSAPPALPSAYPSSKGAKDWDKVVVEEIGDKQEEVEGGDPASFFFKKLYADADEDTRRAMMKSYVESNGTALSTNWSEVKKETMKTSPPSGMEAKNWDK</sequence>
<evidence type="ECO:0000259" key="3">
    <source>
        <dbReference type="PROSITE" id="PS51203"/>
    </source>
</evidence>
<dbReference type="EMBL" id="JBBJBU010000001">
    <property type="protein sequence ID" value="KAK7207040.1"/>
    <property type="molecule type" value="Genomic_DNA"/>
</dbReference>
<organism evidence="4 5">
    <name type="scientific">Myxozyma melibiosi</name>
    <dbReference type="NCBI Taxonomy" id="54550"/>
    <lineage>
        <taxon>Eukaryota</taxon>
        <taxon>Fungi</taxon>
        <taxon>Dikarya</taxon>
        <taxon>Ascomycota</taxon>
        <taxon>Saccharomycotina</taxon>
        <taxon>Lipomycetes</taxon>
        <taxon>Lipomycetales</taxon>
        <taxon>Lipomycetaceae</taxon>
        <taxon>Myxozyma</taxon>
    </lineage>
</organism>
<proteinExistence type="predicted"/>
<dbReference type="InterPro" id="IPR008978">
    <property type="entry name" value="HSP20-like_chaperone"/>
</dbReference>
<dbReference type="PANTHER" id="PTHR45862">
    <property type="entry name" value="PROTEIN SGT1 HOMOLOG"/>
    <property type="match status" value="1"/>
</dbReference>